<comment type="caution">
    <text evidence="5">The sequence shown here is derived from an EMBL/GenBank/DDBJ whole genome shotgun (WGS) entry which is preliminary data.</text>
</comment>
<feature type="domain" description="CdaR GGDEF-like" evidence="4">
    <location>
        <begin position="313"/>
        <end position="441"/>
    </location>
</feature>
<dbReference type="Proteomes" id="UP001596028">
    <property type="component" value="Unassembled WGS sequence"/>
</dbReference>
<name>A0ABV9FC58_9BACL</name>
<evidence type="ECO:0000259" key="2">
    <source>
        <dbReference type="Pfam" id="PF07905"/>
    </source>
</evidence>
<keyword evidence="6" id="KW-1185">Reference proteome</keyword>
<dbReference type="RefSeq" id="WP_378096615.1">
    <property type="nucleotide sequence ID" value="NZ_JBHSEP010000008.1"/>
</dbReference>
<dbReference type="InterPro" id="IPR025736">
    <property type="entry name" value="PucR_C-HTH_dom"/>
</dbReference>
<dbReference type="Pfam" id="PF13556">
    <property type="entry name" value="HTH_30"/>
    <property type="match status" value="1"/>
</dbReference>
<protein>
    <submittedName>
        <fullName evidence="5">PucR family transcriptional regulator</fullName>
    </submittedName>
</protein>
<dbReference type="PANTHER" id="PTHR33744:SF1">
    <property type="entry name" value="DNA-BINDING TRANSCRIPTIONAL ACTIVATOR ADER"/>
    <property type="match status" value="1"/>
</dbReference>
<proteinExistence type="inferred from homology"/>
<evidence type="ECO:0000313" key="6">
    <source>
        <dbReference type="Proteomes" id="UP001596028"/>
    </source>
</evidence>
<dbReference type="EMBL" id="JBHSEP010000008">
    <property type="protein sequence ID" value="MFC4599232.1"/>
    <property type="molecule type" value="Genomic_DNA"/>
</dbReference>
<dbReference type="Pfam" id="PF17853">
    <property type="entry name" value="GGDEF_2"/>
    <property type="match status" value="1"/>
</dbReference>
<organism evidence="5 6">
    <name type="scientific">Cohnella hongkongensis</name>
    <dbReference type="NCBI Taxonomy" id="178337"/>
    <lineage>
        <taxon>Bacteria</taxon>
        <taxon>Bacillati</taxon>
        <taxon>Bacillota</taxon>
        <taxon>Bacilli</taxon>
        <taxon>Bacillales</taxon>
        <taxon>Paenibacillaceae</taxon>
        <taxon>Cohnella</taxon>
    </lineage>
</organism>
<dbReference type="InterPro" id="IPR042070">
    <property type="entry name" value="PucR_C-HTH_sf"/>
</dbReference>
<dbReference type="InterPro" id="IPR012914">
    <property type="entry name" value="PucR_dom"/>
</dbReference>
<comment type="similarity">
    <text evidence="1">Belongs to the CdaR family.</text>
</comment>
<evidence type="ECO:0000313" key="5">
    <source>
        <dbReference type="EMBL" id="MFC4599232.1"/>
    </source>
</evidence>
<dbReference type="Pfam" id="PF07905">
    <property type="entry name" value="PucR"/>
    <property type="match status" value="1"/>
</dbReference>
<evidence type="ECO:0000256" key="1">
    <source>
        <dbReference type="ARBA" id="ARBA00006754"/>
    </source>
</evidence>
<reference evidence="6" key="1">
    <citation type="journal article" date="2019" name="Int. J. Syst. Evol. Microbiol.">
        <title>The Global Catalogue of Microorganisms (GCM) 10K type strain sequencing project: providing services to taxonomists for standard genome sequencing and annotation.</title>
        <authorList>
            <consortium name="The Broad Institute Genomics Platform"/>
            <consortium name="The Broad Institute Genome Sequencing Center for Infectious Disease"/>
            <person name="Wu L."/>
            <person name="Ma J."/>
        </authorList>
    </citation>
    <scope>NUCLEOTIDE SEQUENCE [LARGE SCALE GENOMIC DNA]</scope>
    <source>
        <strain evidence="6">CCUG 49571</strain>
    </source>
</reference>
<evidence type="ECO:0000259" key="3">
    <source>
        <dbReference type="Pfam" id="PF13556"/>
    </source>
</evidence>
<dbReference type="InterPro" id="IPR041522">
    <property type="entry name" value="CdaR_GGDEF"/>
</dbReference>
<sequence length="562" mass="62216">MTSMPRKETYVVNRAEASLFTITDLLSMPIMKEARLLSGERSANRPIARVNAAETLEAFAWMSAEDLLVVPDGSIRKHPDSLKRVLPELAKRGIAALAVHELSGEPGGLPAEALIEAERYGMPLICLPGEIRLSELSSAVMERTMLQGSAMLAELNGRLRKLTTLLLEGRGLYAILDEMEAMLGNPVVVVREKDKAWLSRGLRDTESAEIWPLLQSLTYRQLGRGGGEGYVQLPNAGRVYVRPIPEQKTKQACLAVVEHNRELRPLDAFSVDRLASLVGLELANVEAVREVEGKYLDRFVHDWLSGKIVSEADWKLRAEVCGCWIPDGASLVAVLVGLPESGRADRLQEACRLLRSERGRPAEGLLAAPVGEDLAVVLPIPAEKLAETERESALSAMLEELLNELRELLGESELKLYAGRAAHRPEGVQGSWAQAKHARQVAEVCGLTEDVIAYDKLGVYSLLYLIPSGEEREQFLNRYSLPLQLADRKGGGRLMETLEMFFRCNGNIKLTSERLYAHYNTIVYRLEKVQAILGVSLDDPEDRLQLHLALKLGQITPHTSSR</sequence>
<feature type="domain" description="PucR C-terminal helix-turn-helix" evidence="3">
    <location>
        <begin position="494"/>
        <end position="552"/>
    </location>
</feature>
<dbReference type="PANTHER" id="PTHR33744">
    <property type="entry name" value="CARBOHYDRATE DIACID REGULATOR"/>
    <property type="match status" value="1"/>
</dbReference>
<dbReference type="Gene3D" id="1.10.10.2840">
    <property type="entry name" value="PucR C-terminal helix-turn-helix domain"/>
    <property type="match status" value="1"/>
</dbReference>
<feature type="domain" description="Purine catabolism PurC-like" evidence="2">
    <location>
        <begin position="24"/>
        <end position="142"/>
    </location>
</feature>
<gene>
    <name evidence="5" type="ORF">ACFO3S_13350</name>
</gene>
<dbReference type="InterPro" id="IPR051448">
    <property type="entry name" value="CdaR-like_regulators"/>
</dbReference>
<evidence type="ECO:0000259" key="4">
    <source>
        <dbReference type="Pfam" id="PF17853"/>
    </source>
</evidence>
<accession>A0ABV9FC58</accession>